<gene>
    <name evidence="1" type="ORF">V7S43_010158</name>
</gene>
<accession>A0ABD3FDG2</accession>
<protein>
    <recommendedName>
        <fullName evidence="3">PARP-type domain-containing protein</fullName>
    </recommendedName>
</protein>
<evidence type="ECO:0000313" key="1">
    <source>
        <dbReference type="EMBL" id="KAL3664983.1"/>
    </source>
</evidence>
<keyword evidence="2" id="KW-1185">Reference proteome</keyword>
<proteinExistence type="predicted"/>
<comment type="caution">
    <text evidence="1">The sequence shown here is derived from an EMBL/GenBank/DDBJ whole genome shotgun (WGS) entry which is preliminary data.</text>
</comment>
<reference evidence="1 2" key="1">
    <citation type="submission" date="2024-09" db="EMBL/GenBank/DDBJ databases">
        <title>Genome sequencing and assembly of Phytophthora oleae, isolate VK10A, causative agent of rot of olive drupes.</title>
        <authorList>
            <person name="Conti Taguali S."/>
            <person name="Riolo M."/>
            <person name="La Spada F."/>
            <person name="Cacciola S.O."/>
            <person name="Dionisio G."/>
        </authorList>
    </citation>
    <scope>NUCLEOTIDE SEQUENCE [LARGE SCALE GENOMIC DNA]</scope>
    <source>
        <strain evidence="1 2">VK10A</strain>
    </source>
</reference>
<dbReference type="Pfam" id="PF26200">
    <property type="entry name" value="Rcat_RNF216"/>
    <property type="match status" value="1"/>
</dbReference>
<dbReference type="EMBL" id="JBIMZQ010000022">
    <property type="protein sequence ID" value="KAL3664983.1"/>
    <property type="molecule type" value="Genomic_DNA"/>
</dbReference>
<organism evidence="1 2">
    <name type="scientific">Phytophthora oleae</name>
    <dbReference type="NCBI Taxonomy" id="2107226"/>
    <lineage>
        <taxon>Eukaryota</taxon>
        <taxon>Sar</taxon>
        <taxon>Stramenopiles</taxon>
        <taxon>Oomycota</taxon>
        <taxon>Peronosporomycetes</taxon>
        <taxon>Peronosporales</taxon>
        <taxon>Peronosporaceae</taxon>
        <taxon>Phytophthora</taxon>
    </lineage>
</organism>
<evidence type="ECO:0000313" key="2">
    <source>
        <dbReference type="Proteomes" id="UP001632037"/>
    </source>
</evidence>
<dbReference type="Proteomes" id="UP001632037">
    <property type="component" value="Unassembled WGS sequence"/>
</dbReference>
<name>A0ABD3FDG2_9STRA</name>
<sequence>MLQDECVLQVQDGQPPQWELSRLHRGRECRGCGVTVVMVEGCNILLCVCGYKLSWSKEVARQREQRKLLAPTENIEYDHWVCWHEKMSGTRDKVKRVFRLKRLVREHRPLLRRLLLPRVYRLRMSKKVSRKNDEAAESPLTSE</sequence>
<dbReference type="AlphaFoldDB" id="A0ABD3FDG2"/>
<evidence type="ECO:0008006" key="3">
    <source>
        <dbReference type="Google" id="ProtNLM"/>
    </source>
</evidence>